<organism evidence="1 2">
    <name type="scientific">Neisseria gonorrhoeae 3502</name>
    <dbReference type="NCBI Taxonomy" id="1193404"/>
    <lineage>
        <taxon>Bacteria</taxon>
        <taxon>Pseudomonadati</taxon>
        <taxon>Pseudomonadota</taxon>
        <taxon>Betaproteobacteria</taxon>
        <taxon>Neisseriales</taxon>
        <taxon>Neisseriaceae</taxon>
        <taxon>Neisseria</taxon>
    </lineage>
</organism>
<dbReference type="Proteomes" id="UP000223296">
    <property type="component" value="Unassembled WGS sequence"/>
</dbReference>
<proteinExistence type="predicted"/>
<evidence type="ECO:0000313" key="2">
    <source>
        <dbReference type="Proteomes" id="UP000223296"/>
    </source>
</evidence>
<protein>
    <submittedName>
        <fullName evidence="1">Uncharacterized protein</fullName>
    </submittedName>
</protein>
<sequence>MFFESVIVYQKEMRQPSAVLIAGNAGRSNRYARTPDKVLKTCLAKQVNGFANLELPETRNTEI</sequence>
<dbReference type="EMBL" id="AVBE01000002">
    <property type="protein sequence ID" value="PHJ34831.1"/>
    <property type="molecule type" value="Genomic_DNA"/>
</dbReference>
<gene>
    <name evidence="1" type="ORF">N776_04895</name>
</gene>
<accession>A0AA44U7J0</accession>
<reference evidence="1 2" key="1">
    <citation type="submission" date="2013-08" db="EMBL/GenBank/DDBJ databases">
        <authorList>
            <person name="Trees D."/>
        </authorList>
    </citation>
    <scope>NUCLEOTIDE SEQUENCE [LARGE SCALE GENOMIC DNA]</scope>
    <source>
        <strain evidence="1 2">3502</strain>
    </source>
</reference>
<dbReference type="AlphaFoldDB" id="A0AA44U7J0"/>
<name>A0AA44U7J0_NEIGO</name>
<evidence type="ECO:0000313" key="1">
    <source>
        <dbReference type="EMBL" id="PHJ34831.1"/>
    </source>
</evidence>
<comment type="caution">
    <text evidence="1">The sequence shown here is derived from an EMBL/GenBank/DDBJ whole genome shotgun (WGS) entry which is preliminary data.</text>
</comment>